<dbReference type="AlphaFoldDB" id="A0A5C6M7I8"/>
<protein>
    <recommendedName>
        <fullName evidence="3">HTH cro/C1-type domain-containing protein</fullName>
    </recommendedName>
</protein>
<evidence type="ECO:0008006" key="3">
    <source>
        <dbReference type="Google" id="ProtNLM"/>
    </source>
</evidence>
<gene>
    <name evidence="1" type="ORF">LABALGLTS371_16150</name>
</gene>
<dbReference type="SUPFAM" id="SSF47413">
    <property type="entry name" value="lambda repressor-like DNA-binding domains"/>
    <property type="match status" value="1"/>
</dbReference>
<sequence length="70" mass="8209">MTEKMIIDAAKEFIKRVDNELTDRDMNRRELASKIGYSQALLSNAINSYSLNNSSRKIRKKVREYLNIED</sequence>
<dbReference type="InterPro" id="IPR010982">
    <property type="entry name" value="Lambda_DNA-bd_dom_sf"/>
</dbReference>
<reference evidence="1 2" key="1">
    <citation type="submission" date="2019-04" db="EMBL/GenBank/DDBJ databases">
        <title>In vitro growth and metabolic characteristics of meat-borne Lactobacillus algidus strains.</title>
        <authorList>
            <person name="Sade E."/>
            <person name="Per J."/>
            <person name="Tytti H."/>
            <person name="Johanna B.K."/>
        </authorList>
    </citation>
    <scope>NUCLEOTIDE SEQUENCE [LARGE SCALE GENOMIC DNA]</scope>
    <source>
        <strain evidence="1 2">LTS37-1</strain>
    </source>
</reference>
<evidence type="ECO:0000313" key="1">
    <source>
        <dbReference type="EMBL" id="TWW10133.1"/>
    </source>
</evidence>
<evidence type="ECO:0000313" key="2">
    <source>
        <dbReference type="Proteomes" id="UP000321659"/>
    </source>
</evidence>
<dbReference type="EMBL" id="SRRQ01000024">
    <property type="protein sequence ID" value="TWW10133.1"/>
    <property type="molecule type" value="Genomic_DNA"/>
</dbReference>
<proteinExistence type="predicted"/>
<dbReference type="Proteomes" id="UP000321659">
    <property type="component" value="Unassembled WGS sequence"/>
</dbReference>
<organism evidence="1 2">
    <name type="scientific">Dellaglioa algida</name>
    <dbReference type="NCBI Taxonomy" id="105612"/>
    <lineage>
        <taxon>Bacteria</taxon>
        <taxon>Bacillati</taxon>
        <taxon>Bacillota</taxon>
        <taxon>Bacilli</taxon>
        <taxon>Lactobacillales</taxon>
        <taxon>Lactobacillaceae</taxon>
        <taxon>Dellaglioa</taxon>
    </lineage>
</organism>
<accession>A0A5C6M7I8</accession>
<dbReference type="GO" id="GO:0003677">
    <property type="term" value="F:DNA binding"/>
    <property type="evidence" value="ECO:0007669"/>
    <property type="project" value="InterPro"/>
</dbReference>
<name>A0A5C6M7I8_9LACO</name>
<dbReference type="RefSeq" id="WP_146303428.1">
    <property type="nucleotide sequence ID" value="NZ_JANXKU010000004.1"/>
</dbReference>
<comment type="caution">
    <text evidence="1">The sequence shown here is derived from an EMBL/GenBank/DDBJ whole genome shotgun (WGS) entry which is preliminary data.</text>
</comment>